<keyword evidence="9" id="KW-0378">Hydrolase</keyword>
<evidence type="ECO:0000313" key="14">
    <source>
        <dbReference type="Proteomes" id="UP001177769"/>
    </source>
</evidence>
<evidence type="ECO:0000256" key="7">
    <source>
        <dbReference type="ARBA" id="ARBA00022729"/>
    </source>
</evidence>
<evidence type="ECO:0000256" key="3">
    <source>
        <dbReference type="ARBA" id="ARBA00004418"/>
    </source>
</evidence>
<dbReference type="GO" id="GO:0008270">
    <property type="term" value="F:zinc ion binding"/>
    <property type="evidence" value="ECO:0007669"/>
    <property type="project" value="InterPro"/>
</dbReference>
<evidence type="ECO:0000256" key="9">
    <source>
        <dbReference type="ARBA" id="ARBA00022801"/>
    </source>
</evidence>
<comment type="similarity">
    <text evidence="4">Belongs to the metallo-beta-lactamase superfamily. Class-B beta-lactamase family.</text>
</comment>
<dbReference type="GO" id="GO:0046677">
    <property type="term" value="P:response to antibiotic"/>
    <property type="evidence" value="ECO:0007669"/>
    <property type="project" value="UniProtKB-KW"/>
</dbReference>
<dbReference type="InterPro" id="IPR036866">
    <property type="entry name" value="RibonucZ/Hydroxyglut_hydro"/>
</dbReference>
<dbReference type="RefSeq" id="WP_285233908.1">
    <property type="nucleotide sequence ID" value="NZ_CP116346.1"/>
</dbReference>
<keyword evidence="14" id="KW-1185">Reference proteome</keyword>
<comment type="catalytic activity">
    <reaction evidence="1">
        <text>a beta-lactam + H2O = a substituted beta-amino acid</text>
        <dbReference type="Rhea" id="RHEA:20401"/>
        <dbReference type="ChEBI" id="CHEBI:15377"/>
        <dbReference type="ChEBI" id="CHEBI:35627"/>
        <dbReference type="ChEBI" id="CHEBI:140347"/>
        <dbReference type="EC" id="3.5.2.6"/>
    </reaction>
</comment>
<evidence type="ECO:0000256" key="4">
    <source>
        <dbReference type="ARBA" id="ARBA00005250"/>
    </source>
</evidence>
<accession>A0AA95ND14</accession>
<dbReference type="EMBL" id="CP116346">
    <property type="protein sequence ID" value="WIT12807.1"/>
    <property type="molecule type" value="Genomic_DNA"/>
</dbReference>
<dbReference type="PANTHER" id="PTHR42951">
    <property type="entry name" value="METALLO-BETA-LACTAMASE DOMAIN-CONTAINING"/>
    <property type="match status" value="1"/>
</dbReference>
<name>A0AA95ND14_9BURK</name>
<evidence type="ECO:0000256" key="8">
    <source>
        <dbReference type="ARBA" id="ARBA00022764"/>
    </source>
</evidence>
<dbReference type="KEGG" id="pais:PFX98_04105"/>
<evidence type="ECO:0000256" key="5">
    <source>
        <dbReference type="ARBA" id="ARBA00012865"/>
    </source>
</evidence>
<dbReference type="EC" id="3.5.2.6" evidence="5"/>
<gene>
    <name evidence="13" type="ORF">PFX98_04105</name>
</gene>
<evidence type="ECO:0000256" key="1">
    <source>
        <dbReference type="ARBA" id="ARBA00001526"/>
    </source>
</evidence>
<comment type="cofactor">
    <cofactor evidence="2">
        <name>Zn(2+)</name>
        <dbReference type="ChEBI" id="CHEBI:29105"/>
    </cofactor>
</comment>
<dbReference type="GO" id="GO:0008800">
    <property type="term" value="F:beta-lactamase activity"/>
    <property type="evidence" value="ECO:0007669"/>
    <property type="project" value="UniProtKB-EC"/>
</dbReference>
<dbReference type="Proteomes" id="UP001177769">
    <property type="component" value="Chromosome"/>
</dbReference>
<keyword evidence="7" id="KW-0732">Signal</keyword>
<dbReference type="Pfam" id="PF00753">
    <property type="entry name" value="Lactamase_B"/>
    <property type="match status" value="1"/>
</dbReference>
<feature type="domain" description="Metallo-beta-lactamase" evidence="12">
    <location>
        <begin position="21"/>
        <end position="209"/>
    </location>
</feature>
<proteinExistence type="inferred from homology"/>
<evidence type="ECO:0000256" key="2">
    <source>
        <dbReference type="ARBA" id="ARBA00001947"/>
    </source>
</evidence>
<evidence type="ECO:0000256" key="11">
    <source>
        <dbReference type="ARBA" id="ARBA00023251"/>
    </source>
</evidence>
<reference evidence="13" key="1">
    <citation type="submission" date="2023-01" db="EMBL/GenBank/DDBJ databases">
        <title>Whole genome sequence of Paucibacter sp. S2-9 isolated from pond sediment.</title>
        <authorList>
            <person name="Jung J.Y."/>
        </authorList>
    </citation>
    <scope>NUCLEOTIDE SEQUENCE</scope>
    <source>
        <strain evidence="13">S2-9</strain>
    </source>
</reference>
<keyword evidence="11" id="KW-0046">Antibiotic resistance</keyword>
<dbReference type="Gene3D" id="3.60.15.10">
    <property type="entry name" value="Ribonuclease Z/Hydroxyacylglutathione hydrolase-like"/>
    <property type="match status" value="1"/>
</dbReference>
<dbReference type="GO" id="GO:0042597">
    <property type="term" value="C:periplasmic space"/>
    <property type="evidence" value="ECO:0007669"/>
    <property type="project" value="UniProtKB-SubCell"/>
</dbReference>
<keyword evidence="8" id="KW-0574">Periplasm</keyword>
<evidence type="ECO:0000259" key="12">
    <source>
        <dbReference type="SMART" id="SM00849"/>
    </source>
</evidence>
<dbReference type="InterPro" id="IPR050855">
    <property type="entry name" value="NDM-1-like"/>
</dbReference>
<dbReference type="SMART" id="SM00849">
    <property type="entry name" value="Lactamase_B"/>
    <property type="match status" value="1"/>
</dbReference>
<evidence type="ECO:0000256" key="10">
    <source>
        <dbReference type="ARBA" id="ARBA00022833"/>
    </source>
</evidence>
<comment type="subcellular location">
    <subcellularLocation>
        <location evidence="3">Periplasm</location>
    </subcellularLocation>
</comment>
<dbReference type="AlphaFoldDB" id="A0AA95ND14"/>
<keyword evidence="10" id="KW-0862">Zinc</keyword>
<organism evidence="13 14">
    <name type="scientific">Paucibacter sediminis</name>
    <dbReference type="NCBI Taxonomy" id="3019553"/>
    <lineage>
        <taxon>Bacteria</taxon>
        <taxon>Pseudomonadati</taxon>
        <taxon>Pseudomonadota</taxon>
        <taxon>Betaproteobacteria</taxon>
        <taxon>Burkholderiales</taxon>
        <taxon>Sphaerotilaceae</taxon>
        <taxon>Roseateles</taxon>
    </lineage>
</organism>
<evidence type="ECO:0000313" key="13">
    <source>
        <dbReference type="EMBL" id="WIT12807.1"/>
    </source>
</evidence>
<dbReference type="InterPro" id="IPR001279">
    <property type="entry name" value="Metallo-B-lactamas"/>
</dbReference>
<dbReference type="SUPFAM" id="SSF56281">
    <property type="entry name" value="Metallo-hydrolase/oxidoreductase"/>
    <property type="match status" value="1"/>
</dbReference>
<keyword evidence="6" id="KW-0479">Metal-binding</keyword>
<sequence>MAAAHALLPPQVRVLERGWLSSNSILLLGDPSAGPILIDTGYASHAQQTLALVAEAIAGEARGLSRIINTHLHSDHCGGNAALMAVYGCPAWIPPGHYQAALDWNEAQLSYRPTGQQCPRFTPTAMLEPGALIEHAGLRWQVHAAPGHDPHSLLLFEQYSRTLVSADALWEHGFGIVFPEIEGEGAFDEVDATLTLIEELNPRVVIPGHGAVFDNVSAALSEARSKLAFFRKEPARHAKHASKALIMFHMLEVRAQSRPDLLAWLQETPIQRLMWERYFSEQQMQAWCERVIAELLAGGVLTMDEQERLSIA</sequence>
<dbReference type="GO" id="GO:0017001">
    <property type="term" value="P:antibiotic catabolic process"/>
    <property type="evidence" value="ECO:0007669"/>
    <property type="project" value="InterPro"/>
</dbReference>
<dbReference type="InterPro" id="IPR001018">
    <property type="entry name" value="Beta-lactamase_class-B_CS"/>
</dbReference>
<dbReference type="PROSITE" id="PS00743">
    <property type="entry name" value="BETA_LACTAMASE_B_1"/>
    <property type="match status" value="1"/>
</dbReference>
<dbReference type="CDD" id="cd06262">
    <property type="entry name" value="metallo-hydrolase-like_MBL-fold"/>
    <property type="match status" value="1"/>
</dbReference>
<protein>
    <recommendedName>
        <fullName evidence="5">beta-lactamase</fullName>
        <ecNumber evidence="5">3.5.2.6</ecNumber>
    </recommendedName>
</protein>
<evidence type="ECO:0000256" key="6">
    <source>
        <dbReference type="ARBA" id="ARBA00022723"/>
    </source>
</evidence>